<keyword evidence="1" id="KW-0472">Membrane</keyword>
<evidence type="ECO:0000256" key="1">
    <source>
        <dbReference type="SAM" id="Phobius"/>
    </source>
</evidence>
<protein>
    <submittedName>
        <fullName evidence="2">Uncharacterized protein</fullName>
    </submittedName>
</protein>
<evidence type="ECO:0000313" key="2">
    <source>
        <dbReference type="EMBL" id="KAK0487232.1"/>
    </source>
</evidence>
<feature type="transmembrane region" description="Helical" evidence="1">
    <location>
        <begin position="92"/>
        <end position="112"/>
    </location>
</feature>
<comment type="caution">
    <text evidence="2">The sequence shown here is derived from an EMBL/GenBank/DDBJ whole genome shotgun (WGS) entry which is preliminary data.</text>
</comment>
<keyword evidence="3" id="KW-1185">Reference proteome</keyword>
<keyword evidence="1" id="KW-1133">Transmembrane helix</keyword>
<gene>
    <name evidence="2" type="ORF">IW261DRAFT_1558323</name>
</gene>
<reference evidence="2" key="1">
    <citation type="submission" date="2023-06" db="EMBL/GenBank/DDBJ databases">
        <authorList>
            <consortium name="Lawrence Berkeley National Laboratory"/>
            <person name="Ahrendt S."/>
            <person name="Sahu N."/>
            <person name="Indic B."/>
            <person name="Wong-Bajracharya J."/>
            <person name="Merenyi Z."/>
            <person name="Ke H.-M."/>
            <person name="Monk M."/>
            <person name="Kocsube S."/>
            <person name="Drula E."/>
            <person name="Lipzen A."/>
            <person name="Balint B."/>
            <person name="Henrissat B."/>
            <person name="Andreopoulos B."/>
            <person name="Martin F.M."/>
            <person name="Harder C.B."/>
            <person name="Rigling D."/>
            <person name="Ford K.L."/>
            <person name="Foster G.D."/>
            <person name="Pangilinan J."/>
            <person name="Papanicolaou A."/>
            <person name="Barry K."/>
            <person name="LaButti K."/>
            <person name="Viragh M."/>
            <person name="Koriabine M."/>
            <person name="Yan M."/>
            <person name="Riley R."/>
            <person name="Champramary S."/>
            <person name="Plett K.L."/>
            <person name="Tsai I.J."/>
            <person name="Slot J."/>
            <person name="Sipos G."/>
            <person name="Plett J."/>
            <person name="Nagy L.G."/>
            <person name="Grigoriev I.V."/>
        </authorList>
    </citation>
    <scope>NUCLEOTIDE SEQUENCE</scope>
    <source>
        <strain evidence="2">ICMP 16352</strain>
    </source>
</reference>
<dbReference type="Proteomes" id="UP001175227">
    <property type="component" value="Unassembled WGS sequence"/>
</dbReference>
<keyword evidence="1" id="KW-0812">Transmembrane</keyword>
<name>A0AA39PMU5_9AGAR</name>
<proteinExistence type="predicted"/>
<sequence>MSSSRSSHFASVSRVVSVLLNTPLVERRVESDHEDVHEAKDTVAIAMRDLSPVVSIDAFSESVSGAPFITKELSVPVGSESYDAEPPKFTNLHMIILFILYYVHDTIPYAYYWNNLDR</sequence>
<organism evidence="2 3">
    <name type="scientific">Armillaria novae-zelandiae</name>
    <dbReference type="NCBI Taxonomy" id="153914"/>
    <lineage>
        <taxon>Eukaryota</taxon>
        <taxon>Fungi</taxon>
        <taxon>Dikarya</taxon>
        <taxon>Basidiomycota</taxon>
        <taxon>Agaricomycotina</taxon>
        <taxon>Agaricomycetes</taxon>
        <taxon>Agaricomycetidae</taxon>
        <taxon>Agaricales</taxon>
        <taxon>Marasmiineae</taxon>
        <taxon>Physalacriaceae</taxon>
        <taxon>Armillaria</taxon>
    </lineage>
</organism>
<accession>A0AA39PMU5</accession>
<evidence type="ECO:0000313" key="3">
    <source>
        <dbReference type="Proteomes" id="UP001175227"/>
    </source>
</evidence>
<dbReference type="AlphaFoldDB" id="A0AA39PMU5"/>
<dbReference type="EMBL" id="JAUEPR010000003">
    <property type="protein sequence ID" value="KAK0487232.1"/>
    <property type="molecule type" value="Genomic_DNA"/>
</dbReference>